<dbReference type="Pfam" id="PF13540">
    <property type="entry name" value="RCC1_2"/>
    <property type="match status" value="1"/>
</dbReference>
<dbReference type="InterPro" id="IPR000210">
    <property type="entry name" value="BTB/POZ_dom"/>
</dbReference>
<name>A0AAV7ZDR8_9EUKA</name>
<comment type="caution">
    <text evidence="4">The sequence shown here is derived from an EMBL/GenBank/DDBJ whole genome shotgun (WGS) entry which is preliminary data.</text>
</comment>
<organism evidence="4 5">
    <name type="scientific">Anaeramoeba flamelloides</name>
    <dbReference type="NCBI Taxonomy" id="1746091"/>
    <lineage>
        <taxon>Eukaryota</taxon>
        <taxon>Metamonada</taxon>
        <taxon>Anaeramoebidae</taxon>
        <taxon>Anaeramoeba</taxon>
    </lineage>
</organism>
<gene>
    <name evidence="4" type="ORF">M0812_16214</name>
</gene>
<dbReference type="Proteomes" id="UP001146793">
    <property type="component" value="Unassembled WGS sequence"/>
</dbReference>
<evidence type="ECO:0000256" key="1">
    <source>
        <dbReference type="PROSITE-ProRule" id="PRU00235"/>
    </source>
</evidence>
<dbReference type="InterPro" id="IPR011333">
    <property type="entry name" value="SKP1/BTB/POZ_sf"/>
</dbReference>
<dbReference type="EMBL" id="JANTQA010000032">
    <property type="protein sequence ID" value="KAJ3440161.1"/>
    <property type="molecule type" value="Genomic_DNA"/>
</dbReference>
<dbReference type="Pfam" id="PF00415">
    <property type="entry name" value="RCC1"/>
    <property type="match status" value="1"/>
</dbReference>
<evidence type="ECO:0000259" key="3">
    <source>
        <dbReference type="PROSITE" id="PS50097"/>
    </source>
</evidence>
<dbReference type="CDD" id="cd18186">
    <property type="entry name" value="BTB_POZ_ZBTB_KLHL-like"/>
    <property type="match status" value="1"/>
</dbReference>
<feature type="compositionally biased region" description="Acidic residues" evidence="2">
    <location>
        <begin position="688"/>
        <end position="709"/>
    </location>
</feature>
<protein>
    <submittedName>
        <fullName evidence="4">Rcc1 and btb domain containing protein</fullName>
    </submittedName>
</protein>
<reference evidence="4" key="1">
    <citation type="submission" date="2022-08" db="EMBL/GenBank/DDBJ databases">
        <title>Novel sulphate-reducing endosymbionts in the free-living metamonad Anaeramoeba.</title>
        <authorList>
            <person name="Jerlstrom-Hultqvist J."/>
            <person name="Cepicka I."/>
            <person name="Gallot-Lavallee L."/>
            <person name="Salas-Leiva D."/>
            <person name="Curtis B.A."/>
            <person name="Zahonova K."/>
            <person name="Pipaliya S."/>
            <person name="Dacks J."/>
            <person name="Roger A.J."/>
        </authorList>
    </citation>
    <scope>NUCLEOTIDE SEQUENCE</scope>
    <source>
        <strain evidence="4">Busselton2</strain>
    </source>
</reference>
<dbReference type="SUPFAM" id="SSF54695">
    <property type="entry name" value="POZ domain"/>
    <property type="match status" value="1"/>
</dbReference>
<evidence type="ECO:0000313" key="4">
    <source>
        <dbReference type="EMBL" id="KAJ3440161.1"/>
    </source>
</evidence>
<evidence type="ECO:0000313" key="5">
    <source>
        <dbReference type="Proteomes" id="UP001146793"/>
    </source>
</evidence>
<dbReference type="PANTHER" id="PTHR45982">
    <property type="entry name" value="REGULATOR OF CHROMOSOME CONDENSATION"/>
    <property type="match status" value="1"/>
</dbReference>
<dbReference type="Pfam" id="PF00651">
    <property type="entry name" value="BTB"/>
    <property type="match status" value="1"/>
</dbReference>
<dbReference type="Gene3D" id="3.30.710.10">
    <property type="entry name" value="Potassium Channel Kv1.1, Chain A"/>
    <property type="match status" value="1"/>
</dbReference>
<dbReference type="PANTHER" id="PTHR45982:SF1">
    <property type="entry name" value="REGULATOR OF CHROMOSOME CONDENSATION"/>
    <property type="match status" value="1"/>
</dbReference>
<dbReference type="GO" id="GO:0005737">
    <property type="term" value="C:cytoplasm"/>
    <property type="evidence" value="ECO:0007669"/>
    <property type="project" value="TreeGrafter"/>
</dbReference>
<feature type="domain" description="BTB" evidence="3">
    <location>
        <begin position="679"/>
        <end position="767"/>
    </location>
</feature>
<dbReference type="Gene3D" id="2.130.10.30">
    <property type="entry name" value="Regulator of chromosome condensation 1/beta-lactamase-inhibitor protein II"/>
    <property type="match status" value="1"/>
</dbReference>
<dbReference type="InterPro" id="IPR009091">
    <property type="entry name" value="RCC1/BLIP-II"/>
</dbReference>
<feature type="region of interest" description="Disordered" evidence="2">
    <location>
        <begin position="685"/>
        <end position="709"/>
    </location>
</feature>
<proteinExistence type="predicted"/>
<dbReference type="PROSITE" id="PS50097">
    <property type="entry name" value="BTB"/>
    <property type="match status" value="1"/>
</dbReference>
<sequence>MSTTPNQSNLIESQNNLNNTKIPPINKYGLLNYPPQSKSMQINQQFEKREKEKNVKGKEGENLRRGLKSTRGYITEEEQYETNNYNFGSHFFQKDPPFQSKGIEIVKNKSKKHEIVNIILQNQKHINHIIRTQEELKLNIQDLFLFIKENFDRIHQTQNQLFELIGKKQNDHKKLNQQNTAILDPTFIENLTNTALQTTHLMRKLVLLKIKAIDGFGQLRLPQPTEARKVSRCLQVRLCKQKSHLLQFGNLGLLNETETREFKHPNQVFIKSLTIKMMATHQKATCFLSLEGDLYQAVSEYSEATKLELKNVEELHGYGRDHFLALTKDKHVYTWGCSNSYGQMGTTDRSRKETPFHLEFFDDKNIAHVYASECASFALSENGDLWCWGINNDADLGIGHFNDQYTPVVGHKKVAQYWTGNAGHGFYYTTEGKLMGFGSNSEGQLGIENLENKSNPLEIEFFQETKVAHMALGISHTLALTESGKLYFAGKGRMIGESSDISKWLEVETFKDKKVNFITAGPYNSTIITSEKKLYNYGKFFNEDYYNNTNNSVVDLKFDEDPSEIFSTYNYGIIFFLGNDLQMDLRSMYEEQLFTDCTLVGLPCHKIFVQFRTGKDPKFVNQILSGYPEKDALEFVQWIYVGTTSESAIKIGKALGIVNILEKSIKEDLKKISIDEESKDFTILVKYDDDDDDEEDEDEDEDEEEEEEYEEIRVHKFILQCRSQLFRDMFDNVQDESDEVKDLSGLSPEAFDVLIKYFYTDDIIFSADDDPELILEEFKDVKEYFGLRKVSSFNSKVSKIKNTLK</sequence>
<dbReference type="AlphaFoldDB" id="A0AAV7ZDR8"/>
<dbReference type="InterPro" id="IPR051553">
    <property type="entry name" value="Ran_GTPase-activating"/>
</dbReference>
<dbReference type="GO" id="GO:0005085">
    <property type="term" value="F:guanyl-nucleotide exchange factor activity"/>
    <property type="evidence" value="ECO:0007669"/>
    <property type="project" value="TreeGrafter"/>
</dbReference>
<dbReference type="SUPFAM" id="SSF50985">
    <property type="entry name" value="RCC1/BLIP-II"/>
    <property type="match status" value="1"/>
</dbReference>
<evidence type="ECO:0000256" key="2">
    <source>
        <dbReference type="SAM" id="MobiDB-lite"/>
    </source>
</evidence>
<accession>A0AAV7ZDR8</accession>
<feature type="repeat" description="RCC1" evidence="1">
    <location>
        <begin position="432"/>
        <end position="483"/>
    </location>
</feature>
<feature type="repeat" description="RCC1" evidence="1">
    <location>
        <begin position="330"/>
        <end position="382"/>
    </location>
</feature>
<dbReference type="PROSITE" id="PS50012">
    <property type="entry name" value="RCC1_3"/>
    <property type="match status" value="2"/>
</dbReference>
<dbReference type="SMART" id="SM00225">
    <property type="entry name" value="BTB"/>
    <property type="match status" value="1"/>
</dbReference>
<dbReference type="InterPro" id="IPR000408">
    <property type="entry name" value="Reg_chr_condens"/>
</dbReference>